<organism evidence="1 2">
    <name type="scientific">Aeromicrobium phragmitis</name>
    <dbReference type="NCBI Taxonomy" id="2478914"/>
    <lineage>
        <taxon>Bacteria</taxon>
        <taxon>Bacillati</taxon>
        <taxon>Actinomycetota</taxon>
        <taxon>Actinomycetes</taxon>
        <taxon>Propionibacteriales</taxon>
        <taxon>Nocardioidaceae</taxon>
        <taxon>Aeromicrobium</taxon>
    </lineage>
</organism>
<sequence>MPRQARRVLPWLEERAASLKESELRALVLACGLPAGEVNADVFHRGRRIAITDLLFRAWGVAVEYEGRQHAETAEQFQRDIARYADLRAAGIEYVQVTQEMLAQPRALMMRIYDVLRQRGYPGPAPQFGPRWDALFRRLSGS</sequence>
<evidence type="ECO:0008006" key="3">
    <source>
        <dbReference type="Google" id="ProtNLM"/>
    </source>
</evidence>
<evidence type="ECO:0000313" key="1">
    <source>
        <dbReference type="EMBL" id="RLV57507.1"/>
    </source>
</evidence>
<comment type="caution">
    <text evidence="1">The sequence shown here is derived from an EMBL/GenBank/DDBJ whole genome shotgun (WGS) entry which is preliminary data.</text>
</comment>
<protein>
    <recommendedName>
        <fullName evidence="3">DUF559 domain-containing protein</fullName>
    </recommendedName>
</protein>
<proteinExistence type="predicted"/>
<dbReference type="EMBL" id="RDBF01000001">
    <property type="protein sequence ID" value="RLV57507.1"/>
    <property type="molecule type" value="Genomic_DNA"/>
</dbReference>
<gene>
    <name evidence="1" type="ORF">D9V41_02445</name>
</gene>
<name>A0A3L8PQ55_9ACTN</name>
<dbReference type="AlphaFoldDB" id="A0A3L8PQ55"/>
<evidence type="ECO:0000313" key="2">
    <source>
        <dbReference type="Proteomes" id="UP000282515"/>
    </source>
</evidence>
<reference evidence="1 2" key="1">
    <citation type="submission" date="2018-10" db="EMBL/GenBank/DDBJ databases">
        <title>Aeromicrobium sp. 9W16Y-2 whole genome shotgun sequence.</title>
        <authorList>
            <person name="Li F."/>
        </authorList>
    </citation>
    <scope>NUCLEOTIDE SEQUENCE [LARGE SCALE GENOMIC DNA]</scope>
    <source>
        <strain evidence="1 2">9W16Y-2</strain>
    </source>
</reference>
<accession>A0A3L8PQ55</accession>
<dbReference type="Proteomes" id="UP000282515">
    <property type="component" value="Unassembled WGS sequence"/>
</dbReference>
<keyword evidence="2" id="KW-1185">Reference proteome</keyword>
<dbReference type="Gene3D" id="3.40.960.10">
    <property type="entry name" value="VSR Endonuclease"/>
    <property type="match status" value="1"/>
</dbReference>